<evidence type="ECO:0000313" key="13">
    <source>
        <dbReference type="EMBL" id="ADL33480.1"/>
    </source>
</evidence>
<comment type="similarity">
    <text evidence="8">Belongs to the glycosyl hydrolase 10 (cellulase F) family.</text>
</comment>
<dbReference type="InterPro" id="IPR000772">
    <property type="entry name" value="Ricin_B_lectin"/>
</dbReference>
<dbReference type="InterPro" id="IPR052176">
    <property type="entry name" value="Glycosyl_Hydrlase_43_Enz"/>
</dbReference>
<dbReference type="InterPro" id="IPR006710">
    <property type="entry name" value="Glyco_hydro_43"/>
</dbReference>
<dbReference type="SMR" id="E0S105"/>
<feature type="region of interest" description="Disordered" evidence="9">
    <location>
        <begin position="520"/>
        <end position="553"/>
    </location>
</feature>
<feature type="compositionally biased region" description="Polar residues" evidence="9">
    <location>
        <begin position="1261"/>
        <end position="1271"/>
    </location>
</feature>
<keyword evidence="4 8" id="KW-0378">Hydrolase</keyword>
<feature type="region of interest" description="Disordered" evidence="9">
    <location>
        <begin position="673"/>
        <end position="702"/>
    </location>
</feature>
<comment type="catalytic activity">
    <reaction evidence="8">
        <text>Endohydrolysis of (1-&gt;4)-beta-D-xylosidic linkages in xylans.</text>
        <dbReference type="EC" id="3.2.1.8"/>
    </reaction>
</comment>
<keyword evidence="5 8" id="KW-0119">Carbohydrate metabolism</keyword>
<feature type="region of interest" description="Disordered" evidence="9">
    <location>
        <begin position="1058"/>
        <end position="1095"/>
    </location>
</feature>
<dbReference type="SUPFAM" id="SSF49384">
    <property type="entry name" value="Carbohydrate-binding domain"/>
    <property type="match status" value="1"/>
</dbReference>
<dbReference type="Pfam" id="PF04616">
    <property type="entry name" value="Glyco_hydro_43"/>
    <property type="match status" value="1"/>
</dbReference>
<dbReference type="InterPro" id="IPR006584">
    <property type="entry name" value="Cellulose-bd_IV"/>
</dbReference>
<dbReference type="Pfam" id="PF00553">
    <property type="entry name" value="CBM_2"/>
    <property type="match status" value="1"/>
</dbReference>
<dbReference type="Pfam" id="PF14200">
    <property type="entry name" value="RicinB_lectin_2"/>
    <property type="match status" value="2"/>
</dbReference>
<feature type="domain" description="CBM6" evidence="11">
    <location>
        <begin position="397"/>
        <end position="516"/>
    </location>
</feature>
<name>E0S105_BUTPB</name>
<dbReference type="Proteomes" id="UP000001299">
    <property type="component" value="Chromosome 1"/>
</dbReference>
<dbReference type="Gene3D" id="2.115.10.20">
    <property type="entry name" value="Glycosyl hydrolase domain, family 43"/>
    <property type="match status" value="1"/>
</dbReference>
<dbReference type="Gene3D" id="2.60.120.260">
    <property type="entry name" value="Galactose-binding domain-like"/>
    <property type="match status" value="2"/>
</dbReference>
<evidence type="ECO:0000256" key="8">
    <source>
        <dbReference type="RuleBase" id="RU361174"/>
    </source>
</evidence>
<dbReference type="InterPro" id="IPR035992">
    <property type="entry name" value="Ricin_B-like_lectins"/>
</dbReference>
<dbReference type="eggNOG" id="COG3693">
    <property type="taxonomic scope" value="Bacteria"/>
</dbReference>
<reference evidence="13 14" key="1">
    <citation type="journal article" date="2010" name="PLoS ONE">
        <title>The glycobiome of the rumen bacterium Butyrivibrio proteoclasticus B316(T) highlights adaptation to a polysaccharide-rich environment.</title>
        <authorList>
            <person name="Kelly W.J."/>
            <person name="Leahy S.C."/>
            <person name="Altermann E."/>
            <person name="Yeoman C.J."/>
            <person name="Dunne J.C."/>
            <person name="Kong Z."/>
            <person name="Pacheco D.M."/>
            <person name="Li D."/>
            <person name="Noel S.J."/>
            <person name="Moon C.D."/>
            <person name="Cookson A.L."/>
            <person name="Attwood G.T."/>
        </authorList>
    </citation>
    <scope>NUCLEOTIDE SEQUENCE [LARGE SCALE GENOMIC DNA]</scope>
    <source>
        <strain evidence="14">ATCC 51982 / DSM 14932 / B316</strain>
    </source>
</reference>
<dbReference type="CAZy" id="CBM2">
    <property type="family name" value="Carbohydrate-Binding Module Family 2"/>
</dbReference>
<dbReference type="CDD" id="cd09003">
    <property type="entry name" value="GH43_XynD-like"/>
    <property type="match status" value="1"/>
</dbReference>
<keyword evidence="3" id="KW-0732">Signal</keyword>
<feature type="domain" description="GH10" evidence="12">
    <location>
        <begin position="724"/>
        <end position="1053"/>
    </location>
</feature>
<dbReference type="InterPro" id="IPR005084">
    <property type="entry name" value="CBM6"/>
</dbReference>
<dbReference type="CDD" id="cd04084">
    <property type="entry name" value="CBM6_xylanase-like"/>
    <property type="match status" value="1"/>
</dbReference>
<evidence type="ECO:0000256" key="6">
    <source>
        <dbReference type="ARBA" id="ARBA00023295"/>
    </source>
</evidence>
<evidence type="ECO:0000256" key="4">
    <source>
        <dbReference type="ARBA" id="ARBA00022801"/>
    </source>
</evidence>
<evidence type="ECO:0000256" key="5">
    <source>
        <dbReference type="ARBA" id="ARBA00023277"/>
    </source>
</evidence>
<dbReference type="Pfam" id="PF00331">
    <property type="entry name" value="Glyco_hydro_10"/>
    <property type="match status" value="1"/>
</dbReference>
<sequence length="1394" mass="150747">MKQRAIYGKCNRNIIAMMMLLERKNEYGKGSSMKKRLAVALCLMLFGGAVIGNSVDVQAASVVNGSYVKADNENNPLVTQNYGADPGVLVYNDTVYVYTTNDTQEFAGNNENTYGKINTLNCYSSKDMVNWTDHGSFKIAGSSGAAKWASNSWAPCIATKKINGKDKFFLYFANNGGGIGVLTADSPTGPWSDPIGRALVNGSTPGASGVVWMFDPAVLVDSDGTGYLYFGGGVPNGQAAHPKTARVIKLGSNMISTSGSAVTIDAPYLFEDSGINKIGNTYYYSYCSNWNCANGFNNAAIEYMTSSSPMGPFTYQGEIMKNPGVFFSGSTGNNHHMIFEFKGSYYMAYHTRSVESKVIGKSLGYRTTQIDKINVSGGRISSLTPSMSGVSQLSYVNPYEAVQAETMFTQSGIGVQGNGDGVAWVNNISNGDYTKVKGVNFSNGLGSITVNVNSRGSGTVQVRENSPSGNLLGTINLSNTNGKNADFTGTMKNVSGVKNICFVFNGNFEFDYWKAQAPGEAAGGNQGGNENQGNTGNQGGNQGNTGNQSSDNKVECENMTRSGQYAGVISSPFNGVALYANNDTVSFDQYFAYDTHNVTLRGCSNNSNMAKVVLKIGGEEKGTFYYGDEYPAEYTIESVKHGTGVQTVELTITSDDGTWDAYVDYLTWGNGSGSSQGNTGNQGGNQGNTGNQGGNQGNTGNQGQVVEANLRNTYGAQYGYSGTCINLYQLRDAGQLNFLKTHYNSITLENEMKPDALLGGSARLISVNDAKSRGYYIPDGYSEQYVPQINFNTVDEVMKICYQNGLKMRAHTLVWHSQTPSWFFRNGYSGNGGFVNQSTMDKRLEMYVKTVMNHVYNSQYGSVVYAWDVANEVIHANNSGWEAVYGNNRTNATYVKKAFNYAYDCLEYFKLTDSVKLFYNDYNTYMEVNNVIKLVNYINQGKKVCAGVGMQSHLGTGFPSVDYYTTALRSFLNAGFEVQITEMDITNKGDSDMATYAYNLFKNINSLKKNGGKITSITWWGLSDQTTWISNSAPLLFSRPGTPKQAYNKVIQAYTETFGQPTAGGGSNTPEINPDPSGNQGGNQGGSQEQTPVVNENSTARIEDGWYYIKGVQSQKYLTVEGNKADGWNSVIISSGSGVDGQKWYVSNVSDGYITLTSKLGNIMMDVANGEDTDGANVGTYQGYGGDAQQFIVKNTANSGYYTIGTKASGASKYLDCYEKKTDDGTNVVQWTYNGNPNQQWQFEKVKDETAQPGEGGNTGSGEQTDPSQGSGEQGQTDPGQGGQQEDPNQGQTDPTPVGTGLELTYSINSWGSGYQVSYKITNSTGNAVNTWTLKIAKDQLNIDSSWNVNVKTDGNYYVITPVDWNSYIANGQSIEFGSLGVGQVGNSFEYTLN</sequence>
<dbReference type="PROSITE" id="PS51175">
    <property type="entry name" value="CBM6"/>
    <property type="match status" value="1"/>
</dbReference>
<dbReference type="SMART" id="SM00458">
    <property type="entry name" value="RICIN"/>
    <property type="match status" value="1"/>
</dbReference>
<evidence type="ECO:0000259" key="11">
    <source>
        <dbReference type="PROSITE" id="PS51175"/>
    </source>
</evidence>
<dbReference type="CDD" id="cd00161">
    <property type="entry name" value="beta-trefoil_Ricin-like"/>
    <property type="match status" value="1"/>
</dbReference>
<dbReference type="PROSITE" id="PS51760">
    <property type="entry name" value="GH10_2"/>
    <property type="match status" value="1"/>
</dbReference>
<keyword evidence="14" id="KW-1185">Reference proteome</keyword>
<dbReference type="SMART" id="SM00637">
    <property type="entry name" value="CBD_II"/>
    <property type="match status" value="1"/>
</dbReference>
<proteinExistence type="inferred from homology"/>
<dbReference type="HOGENOM" id="CLU_254720_0_0_9"/>
<dbReference type="CAZy" id="GH10">
    <property type="family name" value="Glycoside Hydrolase Family 10"/>
</dbReference>
<dbReference type="Gene3D" id="2.60.40.290">
    <property type="match status" value="1"/>
</dbReference>
<feature type="compositionally biased region" description="Low complexity" evidence="9">
    <location>
        <begin position="1274"/>
        <end position="1292"/>
    </location>
</feature>
<evidence type="ECO:0000259" key="10">
    <source>
        <dbReference type="PROSITE" id="PS51173"/>
    </source>
</evidence>
<dbReference type="SUPFAM" id="SSF75005">
    <property type="entry name" value="Arabinanase/levansucrase/invertase"/>
    <property type="match status" value="1"/>
</dbReference>
<dbReference type="InterPro" id="IPR012291">
    <property type="entry name" value="CBM2_carb-bd_dom_sf"/>
</dbReference>
<evidence type="ECO:0000313" key="14">
    <source>
        <dbReference type="Proteomes" id="UP000001299"/>
    </source>
</evidence>
<dbReference type="CAZy" id="CBM6">
    <property type="family name" value="Carbohydrate-Binding Module Family 6"/>
</dbReference>
<dbReference type="PROSITE" id="PS50231">
    <property type="entry name" value="RICIN_B_LECTIN"/>
    <property type="match status" value="1"/>
</dbReference>
<keyword evidence="7 8" id="KW-0624">Polysaccharide degradation</keyword>
<feature type="region of interest" description="Disordered" evidence="9">
    <location>
        <begin position="1250"/>
        <end position="1302"/>
    </location>
</feature>
<dbReference type="SUPFAM" id="SSF50370">
    <property type="entry name" value="Ricin B-like lectins"/>
    <property type="match status" value="1"/>
</dbReference>
<dbReference type="InterPro" id="IPR017853">
    <property type="entry name" value="GH"/>
</dbReference>
<feature type="domain" description="CBM2" evidence="10">
    <location>
        <begin position="1295"/>
        <end position="1394"/>
    </location>
</feature>
<dbReference type="InterPro" id="IPR008965">
    <property type="entry name" value="CBM2/CBM3_carb-bd_dom_sf"/>
</dbReference>
<dbReference type="SMART" id="SM00606">
    <property type="entry name" value="CBD_IV"/>
    <property type="match status" value="1"/>
</dbReference>
<dbReference type="PROSITE" id="PS51173">
    <property type="entry name" value="CBM2"/>
    <property type="match status" value="1"/>
</dbReference>
<dbReference type="EC" id="3.2.1.8" evidence="8"/>
<dbReference type="GO" id="GO:0031176">
    <property type="term" value="F:endo-1,4-beta-xylanase activity"/>
    <property type="evidence" value="ECO:0007669"/>
    <property type="project" value="UniProtKB-EC"/>
</dbReference>
<dbReference type="SUPFAM" id="SSF49785">
    <property type="entry name" value="Galactose-binding domain-like"/>
    <property type="match status" value="2"/>
</dbReference>
<dbReference type="InterPro" id="IPR001919">
    <property type="entry name" value="CBD2"/>
</dbReference>
<dbReference type="PANTHER" id="PTHR43772">
    <property type="entry name" value="ENDO-1,4-BETA-XYLANASE"/>
    <property type="match status" value="1"/>
</dbReference>
<dbReference type="InterPro" id="IPR008979">
    <property type="entry name" value="Galactose-bd-like_sf"/>
</dbReference>
<dbReference type="SMART" id="SM00633">
    <property type="entry name" value="Glyco_10"/>
    <property type="match status" value="1"/>
</dbReference>
<organism evidence="13 14">
    <name type="scientific">Butyrivibrio proteoclasticus (strain ATCC 51982 / DSM 14932 / B316)</name>
    <name type="common">Clostridium proteoclasticum</name>
    <dbReference type="NCBI Taxonomy" id="515622"/>
    <lineage>
        <taxon>Bacteria</taxon>
        <taxon>Bacillati</taxon>
        <taxon>Bacillota</taxon>
        <taxon>Clostridia</taxon>
        <taxon>Lachnospirales</taxon>
        <taxon>Lachnospiraceae</taxon>
        <taxon>Butyrivibrio</taxon>
    </lineage>
</organism>
<evidence type="ECO:0000256" key="3">
    <source>
        <dbReference type="ARBA" id="ARBA00022729"/>
    </source>
</evidence>
<dbReference type="STRING" id="515622.bpr_I0737"/>
<gene>
    <name evidence="13" type="primary">mxy10-43A</name>
    <name evidence="13" type="ordered locus">bpr_I0737</name>
</gene>
<evidence type="ECO:0000256" key="9">
    <source>
        <dbReference type="SAM" id="MobiDB-lite"/>
    </source>
</evidence>
<dbReference type="PANTHER" id="PTHR43772:SF2">
    <property type="entry name" value="PUTATIVE (AFU_ORTHOLOGUE AFUA_2G04480)-RELATED"/>
    <property type="match status" value="1"/>
</dbReference>
<keyword evidence="2 13" id="KW-0858">Xylan degradation</keyword>
<evidence type="ECO:0000259" key="12">
    <source>
        <dbReference type="PROSITE" id="PS51760"/>
    </source>
</evidence>
<dbReference type="Gene3D" id="2.80.10.50">
    <property type="match status" value="2"/>
</dbReference>
<dbReference type="InterPro" id="IPR001000">
    <property type="entry name" value="GH10_dom"/>
</dbReference>
<dbReference type="KEGG" id="bpb:bpr_I0737"/>
<dbReference type="CAZy" id="CBM36">
    <property type="family name" value="Carbohydrate-Binding Module Family 36"/>
</dbReference>
<dbReference type="Gene3D" id="3.20.20.80">
    <property type="entry name" value="Glycosidases"/>
    <property type="match status" value="1"/>
</dbReference>
<comment type="similarity">
    <text evidence="1">Belongs to the glycosyl hydrolase 43 family.</text>
</comment>
<accession>E0S105</accession>
<keyword evidence="6 8" id="KW-0326">Glycosidase</keyword>
<dbReference type="InterPro" id="IPR023296">
    <property type="entry name" value="Glyco_hydro_beta-prop_sf"/>
</dbReference>
<dbReference type="GO" id="GO:0045493">
    <property type="term" value="P:xylan catabolic process"/>
    <property type="evidence" value="ECO:0007669"/>
    <property type="project" value="UniProtKB-KW"/>
</dbReference>
<dbReference type="Pfam" id="PF03422">
    <property type="entry name" value="CBM_6"/>
    <property type="match status" value="1"/>
</dbReference>
<dbReference type="eggNOG" id="COG3507">
    <property type="taxonomic scope" value="Bacteria"/>
</dbReference>
<dbReference type="EMBL" id="CP001810">
    <property type="protein sequence ID" value="ADL33480.1"/>
    <property type="molecule type" value="Genomic_DNA"/>
</dbReference>
<dbReference type="CAZy" id="GH43">
    <property type="family name" value="Glycoside Hydrolase Family 43"/>
</dbReference>
<dbReference type="CAZy" id="CBM13">
    <property type="family name" value="Carbohydrate-Binding Module Family 13"/>
</dbReference>
<evidence type="ECO:0000256" key="1">
    <source>
        <dbReference type="ARBA" id="ARBA00009865"/>
    </source>
</evidence>
<dbReference type="GO" id="GO:0030247">
    <property type="term" value="F:polysaccharide binding"/>
    <property type="evidence" value="ECO:0007669"/>
    <property type="project" value="UniProtKB-UniRule"/>
</dbReference>
<dbReference type="SUPFAM" id="SSF51445">
    <property type="entry name" value="(Trans)glycosidases"/>
    <property type="match status" value="1"/>
</dbReference>
<protein>
    <recommendedName>
        <fullName evidence="8">Beta-xylanase</fullName>
        <ecNumber evidence="8">3.2.1.8</ecNumber>
    </recommendedName>
</protein>
<evidence type="ECO:0000256" key="7">
    <source>
        <dbReference type="ARBA" id="ARBA00023326"/>
    </source>
</evidence>
<dbReference type="PRINTS" id="PR00134">
    <property type="entry name" value="GLHYDRLASE10"/>
</dbReference>
<evidence type="ECO:0000256" key="2">
    <source>
        <dbReference type="ARBA" id="ARBA00022651"/>
    </source>
</evidence>
<feature type="compositionally biased region" description="Gly residues" evidence="9">
    <location>
        <begin position="673"/>
        <end position="697"/>
    </location>
</feature>